<reference evidence="3" key="1">
    <citation type="journal article" date="2019" name="Int. J. Syst. Evol. Microbiol.">
        <title>The Global Catalogue of Microorganisms (GCM) 10K type strain sequencing project: providing services to taxonomists for standard genome sequencing and annotation.</title>
        <authorList>
            <consortium name="The Broad Institute Genomics Platform"/>
            <consortium name="The Broad Institute Genome Sequencing Center for Infectious Disease"/>
            <person name="Wu L."/>
            <person name="Ma J."/>
        </authorList>
    </citation>
    <scope>NUCLEOTIDE SEQUENCE [LARGE SCALE GENOMIC DNA]</scope>
    <source>
        <strain evidence="3">CCUG 61948</strain>
    </source>
</reference>
<dbReference type="PANTHER" id="PTHR48079:SF6">
    <property type="entry name" value="NAD(P)-BINDING DOMAIN-CONTAINING PROTEIN-RELATED"/>
    <property type="match status" value="1"/>
</dbReference>
<dbReference type="Gene3D" id="3.40.50.720">
    <property type="entry name" value="NAD(P)-binding Rossmann-like Domain"/>
    <property type="match status" value="1"/>
</dbReference>
<sequence length="334" mass="37539">MVLVTGGTGLVGSHLLLELVRSGTKVRAIYRTEHKLAQVKKTFSYYTADPQAVFDKIEWIQADILDIPALEIAFIDIHYVYHAAALISFDPNDFDTLRKINVEGTANIVNLCVAYKVKKLCYVSTIGTIGRSLPNKKATEENEWTAQRTNVYALTKYAAEMEVWRGSQENLEVVIVNPGVILGPGFWETGSGKFFKAANKGSKYYPPGGTGFVTVADVVRIMIGLLKSDIVQERFILVADNLTFKDILTRIALAMKKKPPVKELKIWQLKIGRYLDILNNVLAGNERRITKNTIYSLQHTKVYSNAKIKAALDFEFEDLENTIQLCAEHFISDR</sequence>
<keyword evidence="3" id="KW-1185">Reference proteome</keyword>
<organism evidence="2 3">
    <name type="scientific">Maribacter chungangensis</name>
    <dbReference type="NCBI Taxonomy" id="1069117"/>
    <lineage>
        <taxon>Bacteria</taxon>
        <taxon>Pseudomonadati</taxon>
        <taxon>Bacteroidota</taxon>
        <taxon>Flavobacteriia</taxon>
        <taxon>Flavobacteriales</taxon>
        <taxon>Flavobacteriaceae</taxon>
        <taxon>Maribacter</taxon>
    </lineage>
</organism>
<dbReference type="SUPFAM" id="SSF51735">
    <property type="entry name" value="NAD(P)-binding Rossmann-fold domains"/>
    <property type="match status" value="1"/>
</dbReference>
<accession>A0ABW3B6V2</accession>
<name>A0ABW3B6V2_9FLAO</name>
<feature type="domain" description="NAD-dependent epimerase/dehydratase" evidence="1">
    <location>
        <begin position="2"/>
        <end position="228"/>
    </location>
</feature>
<dbReference type="InterPro" id="IPR001509">
    <property type="entry name" value="Epimerase_deHydtase"/>
</dbReference>
<dbReference type="Pfam" id="PF01370">
    <property type="entry name" value="Epimerase"/>
    <property type="match status" value="1"/>
</dbReference>
<comment type="caution">
    <text evidence="2">The sequence shown here is derived from an EMBL/GenBank/DDBJ whole genome shotgun (WGS) entry which is preliminary data.</text>
</comment>
<dbReference type="InterPro" id="IPR051783">
    <property type="entry name" value="NAD(P)-dependent_oxidoreduct"/>
</dbReference>
<proteinExistence type="predicted"/>
<dbReference type="Proteomes" id="UP001597012">
    <property type="component" value="Unassembled WGS sequence"/>
</dbReference>
<evidence type="ECO:0000259" key="1">
    <source>
        <dbReference type="Pfam" id="PF01370"/>
    </source>
</evidence>
<gene>
    <name evidence="2" type="ORF">ACFQZJ_15810</name>
</gene>
<dbReference type="PANTHER" id="PTHR48079">
    <property type="entry name" value="PROTEIN YEEZ"/>
    <property type="match status" value="1"/>
</dbReference>
<dbReference type="EMBL" id="JBHTHY010000014">
    <property type="protein sequence ID" value="MFD0798938.1"/>
    <property type="molecule type" value="Genomic_DNA"/>
</dbReference>
<protein>
    <submittedName>
        <fullName evidence="2">NAD-dependent epimerase/dehydratase family protein</fullName>
    </submittedName>
</protein>
<evidence type="ECO:0000313" key="3">
    <source>
        <dbReference type="Proteomes" id="UP001597012"/>
    </source>
</evidence>
<dbReference type="InterPro" id="IPR036291">
    <property type="entry name" value="NAD(P)-bd_dom_sf"/>
</dbReference>
<evidence type="ECO:0000313" key="2">
    <source>
        <dbReference type="EMBL" id="MFD0798938.1"/>
    </source>
</evidence>
<dbReference type="RefSeq" id="WP_379935843.1">
    <property type="nucleotide sequence ID" value="NZ_JBHTHY010000014.1"/>
</dbReference>